<evidence type="ECO:0000313" key="2">
    <source>
        <dbReference type="EMBL" id="GAA2448470.1"/>
    </source>
</evidence>
<reference evidence="2 3" key="1">
    <citation type="journal article" date="2019" name="Int. J. Syst. Evol. Microbiol.">
        <title>The Global Catalogue of Microorganisms (GCM) 10K type strain sequencing project: providing services to taxonomists for standard genome sequencing and annotation.</title>
        <authorList>
            <consortium name="The Broad Institute Genomics Platform"/>
            <consortium name="The Broad Institute Genome Sequencing Center for Infectious Disease"/>
            <person name="Wu L."/>
            <person name="Ma J."/>
        </authorList>
    </citation>
    <scope>NUCLEOTIDE SEQUENCE [LARGE SCALE GENOMIC DNA]</scope>
    <source>
        <strain evidence="2 3">JCM 6305</strain>
    </source>
</reference>
<accession>A0ABN3K6T1</accession>
<gene>
    <name evidence="2" type="ORF">GCM10010405_34790</name>
</gene>
<evidence type="ECO:0000313" key="3">
    <source>
        <dbReference type="Proteomes" id="UP001501638"/>
    </source>
</evidence>
<dbReference type="Gene3D" id="1.10.10.10">
    <property type="entry name" value="Winged helix-like DNA-binding domain superfamily/Winged helix DNA-binding domain"/>
    <property type="match status" value="1"/>
</dbReference>
<protein>
    <recommendedName>
        <fullName evidence="1">Helix-turn-helix domain-containing protein</fullName>
    </recommendedName>
</protein>
<dbReference type="Pfam" id="PF12728">
    <property type="entry name" value="HTH_17"/>
    <property type="match status" value="1"/>
</dbReference>
<dbReference type="InterPro" id="IPR009061">
    <property type="entry name" value="DNA-bd_dom_put_sf"/>
</dbReference>
<dbReference type="InterPro" id="IPR036388">
    <property type="entry name" value="WH-like_DNA-bd_sf"/>
</dbReference>
<dbReference type="RefSeq" id="WP_344323878.1">
    <property type="nucleotide sequence ID" value="NZ_BAAASZ010000026.1"/>
</dbReference>
<dbReference type="SUPFAM" id="SSF46955">
    <property type="entry name" value="Putative DNA-binding domain"/>
    <property type="match status" value="1"/>
</dbReference>
<dbReference type="InterPro" id="IPR041657">
    <property type="entry name" value="HTH_17"/>
</dbReference>
<proteinExistence type="predicted"/>
<comment type="caution">
    <text evidence="2">The sequence shown here is derived from an EMBL/GenBank/DDBJ whole genome shotgun (WGS) entry which is preliminary data.</text>
</comment>
<evidence type="ECO:0000259" key="1">
    <source>
        <dbReference type="Pfam" id="PF12728"/>
    </source>
</evidence>
<keyword evidence="3" id="KW-1185">Reference proteome</keyword>
<organism evidence="2 3">
    <name type="scientific">Streptomyces macrosporus</name>
    <dbReference type="NCBI Taxonomy" id="44032"/>
    <lineage>
        <taxon>Bacteria</taxon>
        <taxon>Bacillati</taxon>
        <taxon>Actinomycetota</taxon>
        <taxon>Actinomycetes</taxon>
        <taxon>Kitasatosporales</taxon>
        <taxon>Streptomycetaceae</taxon>
        <taxon>Streptomyces</taxon>
    </lineage>
</organism>
<name>A0ABN3K6T1_9ACTN</name>
<sequence>MATKSVERLLTSDEVAEILGVDRRTVPQWRYRGYGPDWVKIGTHVRYRPQDVEAYIAAHVRKPSRP</sequence>
<feature type="domain" description="Helix-turn-helix" evidence="1">
    <location>
        <begin position="9"/>
        <end position="58"/>
    </location>
</feature>
<dbReference type="Proteomes" id="UP001501638">
    <property type="component" value="Unassembled WGS sequence"/>
</dbReference>
<dbReference type="EMBL" id="BAAASZ010000026">
    <property type="protein sequence ID" value="GAA2448470.1"/>
    <property type="molecule type" value="Genomic_DNA"/>
</dbReference>